<sequence>MDNSPDLNDDFYEELAFAEMSAWLAKNHQRPSLINFITKGTQKTINQILPERFHKAVTFAIENMVKGVLFGTRFITPKALDGVSLQEREKKVRKIIKFYKNTASAEGAITGAGGILMGIADFPAFLTIKMKMLFEIAAAYGKDVSDFRERLFMLYIFKLAFSSQETRNQTVKLIEDWENDASDLPETVNDFDWRSFQLEYRDYMDLAKLAQLIPVIGAGVGAVANYQLSGKLGETALQCYRVRYFRWEV</sequence>
<proteinExistence type="predicted"/>
<dbReference type="PANTHER" id="PTHR41260:SF1">
    <property type="entry name" value="PROTEIN ECSC"/>
    <property type="match status" value="1"/>
</dbReference>
<gene>
    <name evidence="1" type="ORF">EGN73_00660</name>
</gene>
<organism evidence="1 2">
    <name type="scientific">Arthrospiribacter ruber</name>
    <dbReference type="NCBI Taxonomy" id="2487934"/>
    <lineage>
        <taxon>Bacteria</taxon>
        <taxon>Pseudomonadati</taxon>
        <taxon>Bacteroidota</taxon>
        <taxon>Cytophagia</taxon>
        <taxon>Cytophagales</taxon>
        <taxon>Cyclobacteriaceae</taxon>
        <taxon>Arthrospiribacter</taxon>
    </lineage>
</organism>
<name>A0A951IUR2_9BACT</name>
<keyword evidence="2" id="KW-1185">Reference proteome</keyword>
<dbReference type="EMBL" id="RPHB01000001">
    <property type="protein sequence ID" value="MBW3466324.1"/>
    <property type="molecule type" value="Genomic_DNA"/>
</dbReference>
<dbReference type="InterPro" id="IPR024787">
    <property type="entry name" value="EcsC"/>
</dbReference>
<accession>A0A951IUR2</accession>
<evidence type="ECO:0000313" key="1">
    <source>
        <dbReference type="EMBL" id="MBW3466324.1"/>
    </source>
</evidence>
<evidence type="ECO:0000313" key="2">
    <source>
        <dbReference type="Proteomes" id="UP000727490"/>
    </source>
</evidence>
<dbReference type="Pfam" id="PF12787">
    <property type="entry name" value="EcsC"/>
    <property type="match status" value="1"/>
</dbReference>
<dbReference type="AlphaFoldDB" id="A0A951IUR2"/>
<protein>
    <submittedName>
        <fullName evidence="1">EcsC family protein</fullName>
    </submittedName>
</protein>
<dbReference type="Proteomes" id="UP000727490">
    <property type="component" value="Unassembled WGS sequence"/>
</dbReference>
<reference evidence="1 2" key="1">
    <citation type="journal article" date="2020" name="Syst. Appl. Microbiol.">
        <title>Arthrospiribacter ruber gen. nov., sp. nov., a novel bacterium isolated from Arthrospira cultures.</title>
        <authorList>
            <person name="Waleron M."/>
            <person name="Misztak A."/>
            <person name="Waleron M.M."/>
            <person name="Furmaniak M."/>
            <person name="Mrozik A."/>
            <person name="Waleron K."/>
        </authorList>
    </citation>
    <scope>NUCLEOTIDE SEQUENCE [LARGE SCALE GENOMIC DNA]</scope>
    <source>
        <strain evidence="1 2">DPMB0001</strain>
    </source>
</reference>
<dbReference type="RefSeq" id="WP_219286106.1">
    <property type="nucleotide sequence ID" value="NZ_RPHB01000001.1"/>
</dbReference>
<dbReference type="PANTHER" id="PTHR41260">
    <property type="entry name" value="PROTEIN ECSC"/>
    <property type="match status" value="1"/>
</dbReference>
<comment type="caution">
    <text evidence="1">The sequence shown here is derived from an EMBL/GenBank/DDBJ whole genome shotgun (WGS) entry which is preliminary data.</text>
</comment>